<feature type="transmembrane region" description="Helical" evidence="2">
    <location>
        <begin position="107"/>
        <end position="126"/>
    </location>
</feature>
<reference evidence="5" key="1">
    <citation type="submission" date="2019-11" db="EMBL/GenBank/DDBJ databases">
        <authorList>
            <person name="Feng L."/>
        </authorList>
    </citation>
    <scope>NUCLEOTIDE SEQUENCE</scope>
    <source>
        <strain evidence="5">BgluceraseaLFYP119</strain>
    </source>
</reference>
<accession>A0A6N2SUE9</accession>
<dbReference type="Pfam" id="PF04892">
    <property type="entry name" value="VanZ"/>
    <property type="match status" value="1"/>
</dbReference>
<protein>
    <submittedName>
        <fullName evidence="5">Transcriptional regulator LytR</fullName>
    </submittedName>
</protein>
<feature type="transmembrane region" description="Helical" evidence="2">
    <location>
        <begin position="56"/>
        <end position="79"/>
    </location>
</feature>
<dbReference type="InterPro" id="IPR050922">
    <property type="entry name" value="LytR/CpsA/Psr_CW_biosynth"/>
</dbReference>
<feature type="transmembrane region" description="Helical" evidence="2">
    <location>
        <begin position="133"/>
        <end position="153"/>
    </location>
</feature>
<dbReference type="InterPro" id="IPR004474">
    <property type="entry name" value="LytR_CpsA_psr"/>
</dbReference>
<organism evidence="5">
    <name type="scientific">Blautia glucerasea</name>
    <dbReference type="NCBI Taxonomy" id="536633"/>
    <lineage>
        <taxon>Bacteria</taxon>
        <taxon>Bacillati</taxon>
        <taxon>Bacillota</taxon>
        <taxon>Clostridia</taxon>
        <taxon>Lachnospirales</taxon>
        <taxon>Lachnospiraceae</taxon>
        <taxon>Blautia</taxon>
    </lineage>
</organism>
<dbReference type="PANTHER" id="PTHR33392">
    <property type="entry name" value="POLYISOPRENYL-TEICHOIC ACID--PEPTIDOGLYCAN TEICHOIC ACID TRANSFERASE TAGU"/>
    <property type="match status" value="1"/>
</dbReference>
<evidence type="ECO:0000259" key="4">
    <source>
        <dbReference type="Pfam" id="PF04892"/>
    </source>
</evidence>
<keyword evidence="2" id="KW-0812">Transmembrane</keyword>
<feature type="transmembrane region" description="Helical" evidence="2">
    <location>
        <begin position="165"/>
        <end position="182"/>
    </location>
</feature>
<dbReference type="AlphaFoldDB" id="A0A6N2SUE9"/>
<feature type="transmembrane region" description="Helical" evidence="2">
    <location>
        <begin position="194"/>
        <end position="220"/>
    </location>
</feature>
<gene>
    <name evidence="5" type="primary">lytR</name>
    <name evidence="5" type="ORF">BGLFYP119_01292</name>
</gene>
<feature type="domain" description="Cell envelope-related transcriptional attenuator" evidence="3">
    <location>
        <begin position="297"/>
        <end position="454"/>
    </location>
</feature>
<dbReference type="RefSeq" id="WP_156353626.1">
    <property type="nucleotide sequence ID" value="NZ_CACRST010000011.1"/>
</dbReference>
<keyword evidence="2" id="KW-1133">Transmembrane helix</keyword>
<comment type="similarity">
    <text evidence="1">Belongs to the LytR/CpsA/Psr (LCP) family.</text>
</comment>
<dbReference type="EMBL" id="CACRST010000011">
    <property type="protein sequence ID" value="VYS96736.1"/>
    <property type="molecule type" value="Genomic_DNA"/>
</dbReference>
<dbReference type="NCBIfam" id="TIGR00350">
    <property type="entry name" value="lytR_cpsA_psr"/>
    <property type="match status" value="1"/>
</dbReference>
<dbReference type="Gene3D" id="3.40.630.190">
    <property type="entry name" value="LCP protein"/>
    <property type="match status" value="1"/>
</dbReference>
<dbReference type="Pfam" id="PF03816">
    <property type="entry name" value="LytR_cpsA_psr"/>
    <property type="match status" value="1"/>
</dbReference>
<evidence type="ECO:0000256" key="2">
    <source>
        <dbReference type="SAM" id="Phobius"/>
    </source>
</evidence>
<dbReference type="PANTHER" id="PTHR33392:SF6">
    <property type="entry name" value="POLYISOPRENYL-TEICHOIC ACID--PEPTIDOGLYCAN TEICHOIC ACID TRANSFERASE TAGU"/>
    <property type="match status" value="1"/>
</dbReference>
<feature type="transmembrane region" description="Helical" evidence="2">
    <location>
        <begin position="24"/>
        <end position="44"/>
    </location>
</feature>
<evidence type="ECO:0000256" key="1">
    <source>
        <dbReference type="ARBA" id="ARBA00006068"/>
    </source>
</evidence>
<evidence type="ECO:0000313" key="5">
    <source>
        <dbReference type="EMBL" id="VYS96736.1"/>
    </source>
</evidence>
<sequence>MKALSDFGKGLDTLSSELQAVPSFIYLLVMLLILTCVIMYTLVIPRLHISSGNKRLWRRGCIWTLIIVYMMCVFAITVFSRTNTELYKINLIPLNGFRDYDHINRELIRDGANLLLFLPLGIFFGWQHENKRLYLHSLGFSFGFSLAVELLQLGGRFGTFDVDDLIFNTFGGLFGAFIIWLWRKAFEKKKGYLIAVRVGMVLLLILAVGVGGVFGTYHYLRTRGAEKLQNNVSTVAMSMESRDSGGIKRNADSDLIYHNGKAYRFNDEMITILCMGIDQRSEKVEQILGISGESGQADTIFLVTLNPIRNKIRVIAVSRDTMTQIPVFDARGNYLGKEKNHLGLAYAFGDGKKESCQYMVDAVSQLFYGIPINGYAAFHMSSIAEINDAVGGVTVTVPEDLTSVDSLLKKGETVTLKGNSAFYFAKWRNTVLHDSNTLRMNRQKIYLEEFFKQAVRAVQKDYTIPTTLYQELTDQMVTDLSLDKAVYLATEALNMSFTSNDLISLKGEAAVGNVYDEYLVDDDALYELILDTFYIQQSEEE</sequence>
<evidence type="ECO:0000259" key="3">
    <source>
        <dbReference type="Pfam" id="PF03816"/>
    </source>
</evidence>
<name>A0A6N2SUE9_9FIRM</name>
<dbReference type="InterPro" id="IPR006976">
    <property type="entry name" value="VanZ-like"/>
</dbReference>
<keyword evidence="2" id="KW-0472">Membrane</keyword>
<proteinExistence type="inferred from homology"/>
<feature type="domain" description="VanZ-like" evidence="4">
    <location>
        <begin position="67"/>
        <end position="182"/>
    </location>
</feature>